<dbReference type="RefSeq" id="WP_281817149.1">
    <property type="nucleotide sequence ID" value="NZ_BRLB01000011.1"/>
</dbReference>
<dbReference type="EMBL" id="BRLB01000011">
    <property type="protein sequence ID" value="GKX30715.1"/>
    <property type="molecule type" value="Genomic_DNA"/>
</dbReference>
<dbReference type="Proteomes" id="UP001144256">
    <property type="component" value="Unassembled WGS sequence"/>
</dbReference>
<sequence length="104" mass="11826">MKIDCEIIKDLLPLYIDGICSDKSKELIEEHIKVCDDCNNELQLIQKKLPLNLIELNLNEAEAVKKISKEWKKGMAKSLLQGIFITAIFALILFLFLGIKVVPN</sequence>
<comment type="caution">
    <text evidence="3">The sequence shown here is derived from an EMBL/GenBank/DDBJ whole genome shotgun (WGS) entry which is preliminary data.</text>
</comment>
<protein>
    <recommendedName>
        <fullName evidence="2">Putative zinc-finger domain-containing protein</fullName>
    </recommendedName>
</protein>
<keyword evidence="1" id="KW-1133">Transmembrane helix</keyword>
<evidence type="ECO:0000313" key="4">
    <source>
        <dbReference type="Proteomes" id="UP001144256"/>
    </source>
</evidence>
<organism evidence="3 4">
    <name type="scientific">Vallitalea longa</name>
    <dbReference type="NCBI Taxonomy" id="2936439"/>
    <lineage>
        <taxon>Bacteria</taxon>
        <taxon>Bacillati</taxon>
        <taxon>Bacillota</taxon>
        <taxon>Clostridia</taxon>
        <taxon>Lachnospirales</taxon>
        <taxon>Vallitaleaceae</taxon>
        <taxon>Vallitalea</taxon>
    </lineage>
</organism>
<evidence type="ECO:0000256" key="1">
    <source>
        <dbReference type="SAM" id="Phobius"/>
    </source>
</evidence>
<keyword evidence="1" id="KW-0472">Membrane</keyword>
<reference evidence="3" key="1">
    <citation type="submission" date="2022-06" db="EMBL/GenBank/DDBJ databases">
        <title>Vallitalea longa sp. nov., an anaerobic bacterium isolated from marine sediment.</title>
        <authorList>
            <person name="Hirano S."/>
            <person name="Terahara T."/>
            <person name="Mori K."/>
            <person name="Hamada M."/>
            <person name="Matsumoto R."/>
            <person name="Kobayashi T."/>
        </authorList>
    </citation>
    <scope>NUCLEOTIDE SEQUENCE</scope>
    <source>
        <strain evidence="3">SH18-1</strain>
    </source>
</reference>
<gene>
    <name evidence="3" type="ORF">SH1V18_31950</name>
</gene>
<feature type="domain" description="Putative zinc-finger" evidence="2">
    <location>
        <begin position="5"/>
        <end position="38"/>
    </location>
</feature>
<dbReference type="AlphaFoldDB" id="A0A9W5YB36"/>
<proteinExistence type="predicted"/>
<evidence type="ECO:0000313" key="3">
    <source>
        <dbReference type="EMBL" id="GKX30715.1"/>
    </source>
</evidence>
<dbReference type="Pfam" id="PF13490">
    <property type="entry name" value="zf-HC2"/>
    <property type="match status" value="1"/>
</dbReference>
<keyword evidence="4" id="KW-1185">Reference proteome</keyword>
<keyword evidence="1" id="KW-0812">Transmembrane</keyword>
<evidence type="ECO:0000259" key="2">
    <source>
        <dbReference type="Pfam" id="PF13490"/>
    </source>
</evidence>
<name>A0A9W5YB36_9FIRM</name>
<accession>A0A9W5YB36</accession>
<feature type="transmembrane region" description="Helical" evidence="1">
    <location>
        <begin position="79"/>
        <end position="99"/>
    </location>
</feature>
<dbReference type="InterPro" id="IPR027383">
    <property type="entry name" value="Znf_put"/>
</dbReference>